<feature type="non-terminal residue" evidence="1">
    <location>
        <position position="1"/>
    </location>
</feature>
<sequence length="37" mass="4023">PLLLSSTESLLNVFDALVQTVLIFVNGVYIEAEGTKQ</sequence>
<organism evidence="1 2">
    <name type="scientific">Trichostrongylus colubriformis</name>
    <name type="common">Black scour worm</name>
    <dbReference type="NCBI Taxonomy" id="6319"/>
    <lineage>
        <taxon>Eukaryota</taxon>
        <taxon>Metazoa</taxon>
        <taxon>Ecdysozoa</taxon>
        <taxon>Nematoda</taxon>
        <taxon>Chromadorea</taxon>
        <taxon>Rhabditida</taxon>
        <taxon>Rhabditina</taxon>
        <taxon>Rhabditomorpha</taxon>
        <taxon>Strongyloidea</taxon>
        <taxon>Trichostrongylidae</taxon>
        <taxon>Trichostrongylus</taxon>
    </lineage>
</organism>
<proteinExistence type="predicted"/>
<dbReference type="AlphaFoldDB" id="A0AAN8F6I5"/>
<dbReference type="EMBL" id="WIXE01019149">
    <property type="protein sequence ID" value="KAK5970299.1"/>
    <property type="molecule type" value="Genomic_DNA"/>
</dbReference>
<dbReference type="Proteomes" id="UP001331761">
    <property type="component" value="Unassembled WGS sequence"/>
</dbReference>
<comment type="caution">
    <text evidence="1">The sequence shown here is derived from an EMBL/GenBank/DDBJ whole genome shotgun (WGS) entry which is preliminary data.</text>
</comment>
<evidence type="ECO:0000313" key="1">
    <source>
        <dbReference type="EMBL" id="KAK5970299.1"/>
    </source>
</evidence>
<protein>
    <submittedName>
        <fullName evidence="1">Uncharacterized protein</fullName>
    </submittedName>
</protein>
<name>A0AAN8F6I5_TRICO</name>
<keyword evidence="2" id="KW-1185">Reference proteome</keyword>
<reference evidence="1 2" key="1">
    <citation type="submission" date="2019-10" db="EMBL/GenBank/DDBJ databases">
        <title>Assembly and Annotation for the nematode Trichostrongylus colubriformis.</title>
        <authorList>
            <person name="Martin J."/>
        </authorList>
    </citation>
    <scope>NUCLEOTIDE SEQUENCE [LARGE SCALE GENOMIC DNA]</scope>
    <source>
        <strain evidence="1">G859</strain>
        <tissue evidence="1">Whole worm</tissue>
    </source>
</reference>
<accession>A0AAN8F6I5</accession>
<evidence type="ECO:0000313" key="2">
    <source>
        <dbReference type="Proteomes" id="UP001331761"/>
    </source>
</evidence>
<gene>
    <name evidence="1" type="ORF">GCK32_017816</name>
</gene>